<organism evidence="7 8">
    <name type="scientific">Ficus carica</name>
    <name type="common">Common fig</name>
    <dbReference type="NCBI Taxonomy" id="3494"/>
    <lineage>
        <taxon>Eukaryota</taxon>
        <taxon>Viridiplantae</taxon>
        <taxon>Streptophyta</taxon>
        <taxon>Embryophyta</taxon>
        <taxon>Tracheophyta</taxon>
        <taxon>Spermatophyta</taxon>
        <taxon>Magnoliopsida</taxon>
        <taxon>eudicotyledons</taxon>
        <taxon>Gunneridae</taxon>
        <taxon>Pentapetalae</taxon>
        <taxon>rosids</taxon>
        <taxon>fabids</taxon>
        <taxon>Rosales</taxon>
        <taxon>Moraceae</taxon>
        <taxon>Ficeae</taxon>
        <taxon>Ficus</taxon>
    </lineage>
</organism>
<dbReference type="Gramene" id="FCD_00029769-RA">
    <property type="protein sequence ID" value="FCD_00029769-RA:cds"/>
    <property type="gene ID" value="FCD_00029769"/>
</dbReference>
<dbReference type="AlphaFoldDB" id="A0AA88B0T3"/>
<feature type="compositionally biased region" description="Basic residues" evidence="5">
    <location>
        <begin position="179"/>
        <end position="197"/>
    </location>
</feature>
<dbReference type="PANTHER" id="PTHR11482:SF6">
    <property type="entry name" value="ORNITHINE DECARBOXYLASE 1-RELATED"/>
    <property type="match status" value="1"/>
</dbReference>
<evidence type="ECO:0000256" key="5">
    <source>
        <dbReference type="SAM" id="MobiDB-lite"/>
    </source>
</evidence>
<dbReference type="InterPro" id="IPR029066">
    <property type="entry name" value="PLP-binding_barrel"/>
</dbReference>
<gene>
    <name evidence="7" type="ORF">TIFTF001_024687</name>
</gene>
<feature type="domain" description="Orn/DAP/Arg decarboxylase 2 N-terminal" evidence="6">
    <location>
        <begin position="2"/>
        <end position="175"/>
    </location>
</feature>
<comment type="cofactor">
    <cofactor evidence="1">
        <name>pyridoxal 5'-phosphate</name>
        <dbReference type="ChEBI" id="CHEBI:597326"/>
    </cofactor>
</comment>
<sequence length="197" mass="21450">MDKWVQSLPEVRPFYAVNCNSDPSLLAAMAALGSGVDCGSRAEIVSVLALGVSPDRIIFANTCKMEFHIKYAATVGVNLTTFDSVAEVEKIRKLHPKCSLLMRIKSPEDGRAPRRASDSKFGALPEEGAPLLHAAQLSVVGVSFHVGTAVKNFKAYAAAIEAAKTAFETAARLGMPQMRRSRSRLEHRRRLLGRSRL</sequence>
<dbReference type="InterPro" id="IPR022644">
    <property type="entry name" value="De-COase2_N"/>
</dbReference>
<dbReference type="GO" id="GO:0033387">
    <property type="term" value="P:putrescine biosynthetic process from arginine, via ornithine"/>
    <property type="evidence" value="ECO:0007669"/>
    <property type="project" value="TreeGrafter"/>
</dbReference>
<dbReference type="GO" id="GO:0004586">
    <property type="term" value="F:ornithine decarboxylase activity"/>
    <property type="evidence" value="ECO:0007669"/>
    <property type="project" value="TreeGrafter"/>
</dbReference>
<reference evidence="7" key="1">
    <citation type="submission" date="2023-07" db="EMBL/GenBank/DDBJ databases">
        <title>draft genome sequence of fig (Ficus carica).</title>
        <authorList>
            <person name="Takahashi T."/>
            <person name="Nishimura K."/>
        </authorList>
    </citation>
    <scope>NUCLEOTIDE SEQUENCE</scope>
</reference>
<comment type="caution">
    <text evidence="7">The sequence shown here is derived from an EMBL/GenBank/DDBJ whole genome shotgun (WGS) entry which is preliminary data.</text>
</comment>
<dbReference type="PANTHER" id="PTHR11482">
    <property type="entry name" value="ARGININE/DIAMINOPIMELATE/ORNITHINE DECARBOXYLASE"/>
    <property type="match status" value="1"/>
</dbReference>
<keyword evidence="3" id="KW-0663">Pyridoxal phosphate</keyword>
<comment type="similarity">
    <text evidence="2">Belongs to the Orn/Lys/Arg decarboxylase class-II family.</text>
</comment>
<feature type="region of interest" description="Disordered" evidence="5">
    <location>
        <begin position="178"/>
        <end position="197"/>
    </location>
</feature>
<protein>
    <recommendedName>
        <fullName evidence="6">Orn/DAP/Arg decarboxylase 2 N-terminal domain-containing protein</fullName>
    </recommendedName>
</protein>
<dbReference type="FunFam" id="3.20.20.10:FF:000008">
    <property type="entry name" value="Ornithine decarboxylase"/>
    <property type="match status" value="1"/>
</dbReference>
<dbReference type="SUPFAM" id="SSF51419">
    <property type="entry name" value="PLP-binding barrel"/>
    <property type="match status" value="1"/>
</dbReference>
<dbReference type="GO" id="GO:0005737">
    <property type="term" value="C:cytoplasm"/>
    <property type="evidence" value="ECO:0007669"/>
    <property type="project" value="TreeGrafter"/>
</dbReference>
<proteinExistence type="inferred from homology"/>
<dbReference type="EMBL" id="BTGU01000058">
    <property type="protein sequence ID" value="GMN55566.1"/>
    <property type="molecule type" value="Genomic_DNA"/>
</dbReference>
<name>A0AA88B0T3_FICCA</name>
<evidence type="ECO:0000256" key="4">
    <source>
        <dbReference type="ARBA" id="ARBA00023239"/>
    </source>
</evidence>
<dbReference type="PRINTS" id="PR01179">
    <property type="entry name" value="ODADCRBXLASE"/>
</dbReference>
<evidence type="ECO:0000259" key="6">
    <source>
        <dbReference type="Pfam" id="PF02784"/>
    </source>
</evidence>
<dbReference type="Gene3D" id="3.20.20.10">
    <property type="entry name" value="Alanine racemase"/>
    <property type="match status" value="1"/>
</dbReference>
<keyword evidence="4" id="KW-0456">Lyase</keyword>
<accession>A0AA88B0T3</accession>
<dbReference type="InterPro" id="IPR000183">
    <property type="entry name" value="Orn/DAP/Arg_de-COase"/>
</dbReference>
<dbReference type="Pfam" id="PF02784">
    <property type="entry name" value="Orn_Arg_deC_N"/>
    <property type="match status" value="1"/>
</dbReference>
<evidence type="ECO:0000256" key="2">
    <source>
        <dbReference type="ARBA" id="ARBA00008872"/>
    </source>
</evidence>
<dbReference type="InterPro" id="IPR002433">
    <property type="entry name" value="Orn_de-COase"/>
</dbReference>
<evidence type="ECO:0000313" key="8">
    <source>
        <dbReference type="Proteomes" id="UP001187192"/>
    </source>
</evidence>
<evidence type="ECO:0000313" key="7">
    <source>
        <dbReference type="EMBL" id="GMN55566.1"/>
    </source>
</evidence>
<evidence type="ECO:0000256" key="1">
    <source>
        <dbReference type="ARBA" id="ARBA00001933"/>
    </source>
</evidence>
<dbReference type="Proteomes" id="UP001187192">
    <property type="component" value="Unassembled WGS sequence"/>
</dbReference>
<evidence type="ECO:0000256" key="3">
    <source>
        <dbReference type="ARBA" id="ARBA00022898"/>
    </source>
</evidence>
<dbReference type="PRINTS" id="PR01182">
    <property type="entry name" value="ORNDCRBXLASE"/>
</dbReference>
<keyword evidence="8" id="KW-1185">Reference proteome</keyword>